<dbReference type="PANTHER" id="PTHR43042:SF2">
    <property type="entry name" value="SAM-DEPENDENT METHYLTRANSFERASE"/>
    <property type="match status" value="1"/>
</dbReference>
<dbReference type="InterPro" id="IPR013780">
    <property type="entry name" value="Glyco_hydro_b"/>
</dbReference>
<dbReference type="EMBL" id="BMER01000001">
    <property type="protein sequence ID" value="GGG82689.1"/>
    <property type="molecule type" value="Genomic_DNA"/>
</dbReference>
<dbReference type="GO" id="GO:0032259">
    <property type="term" value="P:methylation"/>
    <property type="evidence" value="ECO:0007669"/>
    <property type="project" value="UniProtKB-KW"/>
</dbReference>
<organism evidence="5 6">
    <name type="scientific">Parapedobacter pyrenivorans</name>
    <dbReference type="NCBI Taxonomy" id="1305674"/>
    <lineage>
        <taxon>Bacteria</taxon>
        <taxon>Pseudomonadati</taxon>
        <taxon>Bacteroidota</taxon>
        <taxon>Sphingobacteriia</taxon>
        <taxon>Sphingobacteriales</taxon>
        <taxon>Sphingobacteriaceae</taxon>
        <taxon>Parapedobacter</taxon>
    </lineage>
</organism>
<proteinExistence type="predicted"/>
<dbReference type="Proteomes" id="UP000660862">
    <property type="component" value="Unassembled WGS sequence"/>
</dbReference>
<feature type="domain" description="S-adenosylmethionine-dependent methyltransferase" evidence="4">
    <location>
        <begin position="61"/>
        <end position="250"/>
    </location>
</feature>
<evidence type="ECO:0000259" key="4">
    <source>
        <dbReference type="Pfam" id="PF10672"/>
    </source>
</evidence>
<protein>
    <submittedName>
        <fullName evidence="5">SAM-dependent methyltransferase</fullName>
    </submittedName>
</protein>
<dbReference type="InterPro" id="IPR029063">
    <property type="entry name" value="SAM-dependent_MTases_sf"/>
</dbReference>
<name>A0A917HLM0_9SPHI</name>
<comment type="caution">
    <text evidence="5">The sequence shown here is derived from an EMBL/GenBank/DDBJ whole genome shotgun (WGS) entry which is preliminary data.</text>
</comment>
<reference evidence="5" key="2">
    <citation type="submission" date="2020-09" db="EMBL/GenBank/DDBJ databases">
        <authorList>
            <person name="Sun Q."/>
            <person name="Zhou Y."/>
        </authorList>
    </citation>
    <scope>NUCLEOTIDE SEQUENCE</scope>
    <source>
        <strain evidence="5">CGMCC 1.12195</strain>
    </source>
</reference>
<dbReference type="PANTHER" id="PTHR43042">
    <property type="entry name" value="SAM-DEPENDENT METHYLTRANSFERASE"/>
    <property type="match status" value="1"/>
</dbReference>
<evidence type="ECO:0000256" key="2">
    <source>
        <dbReference type="ARBA" id="ARBA00022679"/>
    </source>
</evidence>
<dbReference type="AlphaFoldDB" id="A0A917HLM0"/>
<dbReference type="CDD" id="cd02440">
    <property type="entry name" value="AdoMet_MTases"/>
    <property type="match status" value="1"/>
</dbReference>
<dbReference type="Gene3D" id="3.40.50.150">
    <property type="entry name" value="Vaccinia Virus protein VP39"/>
    <property type="match status" value="1"/>
</dbReference>
<dbReference type="GO" id="GO:0008168">
    <property type="term" value="F:methyltransferase activity"/>
    <property type="evidence" value="ECO:0007669"/>
    <property type="project" value="UniProtKB-KW"/>
</dbReference>
<dbReference type="InterPro" id="IPR019614">
    <property type="entry name" value="SAM-dep_methyl-trfase"/>
</dbReference>
<evidence type="ECO:0000313" key="5">
    <source>
        <dbReference type="EMBL" id="GGG82689.1"/>
    </source>
</evidence>
<dbReference type="Gene3D" id="2.60.40.1180">
    <property type="entry name" value="Golgi alpha-mannosidase II"/>
    <property type="match status" value="1"/>
</dbReference>
<dbReference type="SUPFAM" id="SSF53335">
    <property type="entry name" value="S-adenosyl-L-methionine-dependent methyltransferases"/>
    <property type="match status" value="1"/>
</dbReference>
<evidence type="ECO:0000313" key="6">
    <source>
        <dbReference type="Proteomes" id="UP000660862"/>
    </source>
</evidence>
<dbReference type="Pfam" id="PF10672">
    <property type="entry name" value="Methyltrans_SAM"/>
    <property type="match status" value="1"/>
</dbReference>
<gene>
    <name evidence="5" type="ORF">GCM10007415_14510</name>
</gene>
<reference evidence="5" key="1">
    <citation type="journal article" date="2014" name="Int. J. Syst. Evol. Microbiol.">
        <title>Complete genome sequence of Corynebacterium casei LMG S-19264T (=DSM 44701T), isolated from a smear-ripened cheese.</title>
        <authorList>
            <consortium name="US DOE Joint Genome Institute (JGI-PGF)"/>
            <person name="Walter F."/>
            <person name="Albersmeier A."/>
            <person name="Kalinowski J."/>
            <person name="Ruckert C."/>
        </authorList>
    </citation>
    <scope>NUCLEOTIDE SEQUENCE</scope>
    <source>
        <strain evidence="5">CGMCC 1.12195</strain>
    </source>
</reference>
<accession>A0A917HLM0</accession>
<evidence type="ECO:0000256" key="1">
    <source>
        <dbReference type="ARBA" id="ARBA00022603"/>
    </source>
</evidence>
<keyword evidence="1 5" id="KW-0489">Methyltransferase</keyword>
<evidence type="ECO:0000256" key="3">
    <source>
        <dbReference type="ARBA" id="ARBA00022691"/>
    </source>
</evidence>
<sequence length="297" mass="33592">MANSIQLLTPRHWTDYELIDCGGFEKLERFGNVILIRPEPQAVWPKGLPESEWTKRHDIRFRGRSATSGEWIKKNLKLPDRWHVGYRNPEVAIKLRLALTSFKHVGVFPEQAVNWDYISDTVKSFSTGRPKVLNLFAYTGGASLIARAAGADVTHVDSIKQVVTWANENQELSELSDIRWVVEDALKFVKRELKRGNSYHGIILDPPAYGHGPKGEKWKLEDHIAEMMRDVVQLLDPHEHFLILNTYSLGFSSVIVENLIRAALPGAQQLETGELSLQATAGSKLPLGVFGKFRKMN</sequence>
<keyword evidence="2" id="KW-0808">Transferase</keyword>
<keyword evidence="3" id="KW-0949">S-adenosyl-L-methionine</keyword>
<keyword evidence="6" id="KW-1185">Reference proteome</keyword>